<comment type="caution">
    <text evidence="6">The sequence shown here is derived from an EMBL/GenBank/DDBJ whole genome shotgun (WGS) entry which is preliminary data.</text>
</comment>
<evidence type="ECO:0000256" key="3">
    <source>
        <dbReference type="ARBA" id="ARBA00022989"/>
    </source>
</evidence>
<dbReference type="EMBL" id="BAAAFE010000005">
    <property type="protein sequence ID" value="GAA0863207.1"/>
    <property type="molecule type" value="Genomic_DNA"/>
</dbReference>
<gene>
    <name evidence="6" type="ORF">GCM10009115_12920</name>
</gene>
<feature type="transmembrane region" description="Helical" evidence="5">
    <location>
        <begin position="47"/>
        <end position="66"/>
    </location>
</feature>
<evidence type="ECO:0000313" key="6">
    <source>
        <dbReference type="EMBL" id="GAA0863207.1"/>
    </source>
</evidence>
<reference evidence="7" key="1">
    <citation type="journal article" date="2019" name="Int. J. Syst. Evol. Microbiol.">
        <title>The Global Catalogue of Microorganisms (GCM) 10K type strain sequencing project: providing services to taxonomists for standard genome sequencing and annotation.</title>
        <authorList>
            <consortium name="The Broad Institute Genomics Platform"/>
            <consortium name="The Broad Institute Genome Sequencing Center for Infectious Disease"/>
            <person name="Wu L."/>
            <person name="Ma J."/>
        </authorList>
    </citation>
    <scope>NUCLEOTIDE SEQUENCE [LARGE SCALE GENOMIC DNA]</scope>
    <source>
        <strain evidence="7">JCM 15910</strain>
    </source>
</reference>
<keyword evidence="2 5" id="KW-0812">Transmembrane</keyword>
<evidence type="ECO:0000313" key="7">
    <source>
        <dbReference type="Proteomes" id="UP001500738"/>
    </source>
</evidence>
<keyword evidence="7" id="KW-1185">Reference proteome</keyword>
<evidence type="ECO:0000256" key="2">
    <source>
        <dbReference type="ARBA" id="ARBA00022692"/>
    </source>
</evidence>
<evidence type="ECO:0000256" key="1">
    <source>
        <dbReference type="ARBA" id="ARBA00004127"/>
    </source>
</evidence>
<sequence>MLSLLPAILFAIVILATLLHGRAVAATSGASAWAFRHARGAQRTTGLAFALSIAALAFGTALLALGRIDPAPAALFPGSTIIAAGSLVVIAAQRQMGAAWRIGVRQGDAPLFVTAGLFRFSRNPVFVGMIAMAFGAALALSALWAWLAAAVFAIACALQVRIEEAHLAREFGARYDDFRRATPRWLVF</sequence>
<dbReference type="Proteomes" id="UP001500738">
    <property type="component" value="Unassembled WGS sequence"/>
</dbReference>
<dbReference type="InterPro" id="IPR007318">
    <property type="entry name" value="Phopholipid_MeTrfase"/>
</dbReference>
<dbReference type="Pfam" id="PF04191">
    <property type="entry name" value="PEMT"/>
    <property type="match status" value="1"/>
</dbReference>
<accession>A0ABP3XF27</accession>
<evidence type="ECO:0000256" key="5">
    <source>
        <dbReference type="SAM" id="Phobius"/>
    </source>
</evidence>
<organism evidence="6 7">
    <name type="scientific">Sphingopyxis soli</name>
    <dbReference type="NCBI Taxonomy" id="592051"/>
    <lineage>
        <taxon>Bacteria</taxon>
        <taxon>Pseudomonadati</taxon>
        <taxon>Pseudomonadota</taxon>
        <taxon>Alphaproteobacteria</taxon>
        <taxon>Sphingomonadales</taxon>
        <taxon>Sphingomonadaceae</taxon>
        <taxon>Sphingopyxis</taxon>
    </lineage>
</organism>
<keyword evidence="3 5" id="KW-1133">Transmembrane helix</keyword>
<name>A0ABP3XF27_9SPHN</name>
<comment type="subcellular location">
    <subcellularLocation>
        <location evidence="1">Endomembrane system</location>
        <topology evidence="1">Multi-pass membrane protein</topology>
    </subcellularLocation>
</comment>
<evidence type="ECO:0008006" key="8">
    <source>
        <dbReference type="Google" id="ProtNLM"/>
    </source>
</evidence>
<feature type="transmembrane region" description="Helical" evidence="5">
    <location>
        <begin position="125"/>
        <end position="158"/>
    </location>
</feature>
<feature type="transmembrane region" description="Helical" evidence="5">
    <location>
        <begin position="73"/>
        <end position="92"/>
    </location>
</feature>
<dbReference type="RefSeq" id="WP_343827734.1">
    <property type="nucleotide sequence ID" value="NZ_BAAAFE010000005.1"/>
</dbReference>
<dbReference type="Gene3D" id="1.20.120.1630">
    <property type="match status" value="1"/>
</dbReference>
<proteinExistence type="predicted"/>
<keyword evidence="4 5" id="KW-0472">Membrane</keyword>
<protein>
    <recommendedName>
        <fullName evidence="8">Isoprenylcysteine carboxylmethyltransferase family protein</fullName>
    </recommendedName>
</protein>
<evidence type="ECO:0000256" key="4">
    <source>
        <dbReference type="ARBA" id="ARBA00023136"/>
    </source>
</evidence>